<sequence>MASTLLRRGFRLPSSSALLLRQQLQPSRLPQIASSSSSRVFGPQTKPVLTCARFAPSARFASFAADKSGDVKLRRVLDSEIEYAEQDVEGGAQDESTSSKNFPFTIIDNPGDQTITLKREFGNETIEASVFLGPSEGEAEEDDQDNEDGTDNEADAANLSDISLVVAINKGSGPTLEFCCSINPQEINIDSLALKSPENSDYESPYEGPEFTDLDEALQKEFHDFLARRGIKPSLASFLQDYMVKKEEREYLTWLKNMKEFVEK</sequence>
<organism evidence="2 3">
    <name type="scientific">Colocasia esculenta</name>
    <name type="common">Wild taro</name>
    <name type="synonym">Arum esculentum</name>
    <dbReference type="NCBI Taxonomy" id="4460"/>
    <lineage>
        <taxon>Eukaryota</taxon>
        <taxon>Viridiplantae</taxon>
        <taxon>Streptophyta</taxon>
        <taxon>Embryophyta</taxon>
        <taxon>Tracheophyta</taxon>
        <taxon>Spermatophyta</taxon>
        <taxon>Magnoliopsida</taxon>
        <taxon>Liliopsida</taxon>
        <taxon>Araceae</taxon>
        <taxon>Aroideae</taxon>
        <taxon>Colocasieae</taxon>
        <taxon>Colocasia</taxon>
    </lineage>
</organism>
<dbReference type="InterPro" id="IPR036561">
    <property type="entry name" value="MAM33_sf"/>
</dbReference>
<dbReference type="SMR" id="A0A843TZK0"/>
<feature type="compositionally biased region" description="Acidic residues" evidence="1">
    <location>
        <begin position="137"/>
        <end position="154"/>
    </location>
</feature>
<dbReference type="OrthoDB" id="278212at2759"/>
<evidence type="ECO:0000313" key="3">
    <source>
        <dbReference type="Proteomes" id="UP000652761"/>
    </source>
</evidence>
<dbReference type="SUPFAM" id="SSF54529">
    <property type="entry name" value="Mitochondrial glycoprotein MAM33-like"/>
    <property type="match status" value="1"/>
</dbReference>
<dbReference type="PANTHER" id="PTHR10826:SF27">
    <property type="entry name" value="OS06G0326500 PROTEIN"/>
    <property type="match status" value="1"/>
</dbReference>
<protein>
    <recommendedName>
        <fullName evidence="4">Mitochondrial glycoprotein</fullName>
    </recommendedName>
</protein>
<dbReference type="EMBL" id="NMUH01000316">
    <property type="protein sequence ID" value="MQL76761.1"/>
    <property type="molecule type" value="Genomic_DNA"/>
</dbReference>
<dbReference type="GO" id="GO:0005759">
    <property type="term" value="C:mitochondrial matrix"/>
    <property type="evidence" value="ECO:0007669"/>
    <property type="project" value="InterPro"/>
</dbReference>
<name>A0A843TZK0_COLES</name>
<keyword evidence="3" id="KW-1185">Reference proteome</keyword>
<proteinExistence type="predicted"/>
<comment type="caution">
    <text evidence="2">The sequence shown here is derived from an EMBL/GenBank/DDBJ whole genome shotgun (WGS) entry which is preliminary data.</text>
</comment>
<feature type="region of interest" description="Disordered" evidence="1">
    <location>
        <begin position="130"/>
        <end position="156"/>
    </location>
</feature>
<dbReference type="Gene3D" id="3.10.280.10">
    <property type="entry name" value="Mitochondrial glycoprotein"/>
    <property type="match status" value="1"/>
</dbReference>
<evidence type="ECO:0000256" key="1">
    <source>
        <dbReference type="SAM" id="MobiDB-lite"/>
    </source>
</evidence>
<dbReference type="PANTHER" id="PTHR10826">
    <property type="entry name" value="COMPLEMENT COMPONENT 1"/>
    <property type="match status" value="1"/>
</dbReference>
<dbReference type="Pfam" id="PF02330">
    <property type="entry name" value="MAM33"/>
    <property type="match status" value="1"/>
</dbReference>
<evidence type="ECO:0000313" key="2">
    <source>
        <dbReference type="EMBL" id="MQL76761.1"/>
    </source>
</evidence>
<dbReference type="InterPro" id="IPR003428">
    <property type="entry name" value="MAM33"/>
</dbReference>
<reference evidence="2" key="1">
    <citation type="submission" date="2017-07" db="EMBL/GenBank/DDBJ databases">
        <title>Taro Niue Genome Assembly and Annotation.</title>
        <authorList>
            <person name="Atibalentja N."/>
            <person name="Keating K."/>
            <person name="Fields C.J."/>
        </authorList>
    </citation>
    <scope>NUCLEOTIDE SEQUENCE</scope>
    <source>
        <strain evidence="2">Niue_2</strain>
        <tissue evidence="2">Leaf</tissue>
    </source>
</reference>
<dbReference type="AlphaFoldDB" id="A0A843TZK0"/>
<gene>
    <name evidence="2" type="ORF">Taro_009157</name>
</gene>
<accession>A0A843TZK0</accession>
<evidence type="ECO:0008006" key="4">
    <source>
        <dbReference type="Google" id="ProtNLM"/>
    </source>
</evidence>
<dbReference type="Proteomes" id="UP000652761">
    <property type="component" value="Unassembled WGS sequence"/>
</dbReference>